<evidence type="ECO:0000313" key="3">
    <source>
        <dbReference type="EMBL" id="SVC16021.1"/>
    </source>
</evidence>
<gene>
    <name evidence="3" type="ORF">METZ01_LOCUS268875</name>
</gene>
<dbReference type="InterPro" id="IPR051157">
    <property type="entry name" value="PDH/Transketolase"/>
</dbReference>
<dbReference type="SUPFAM" id="SSF52922">
    <property type="entry name" value="TK C-terminal domain-like"/>
    <property type="match status" value="1"/>
</dbReference>
<evidence type="ECO:0008006" key="4">
    <source>
        <dbReference type="Google" id="ProtNLM"/>
    </source>
</evidence>
<feature type="domain" description="Transketolase-like pyrimidine-binding" evidence="1">
    <location>
        <begin position="8"/>
        <end position="61"/>
    </location>
</feature>
<dbReference type="InterPro" id="IPR005475">
    <property type="entry name" value="Transketolase-like_Pyr-bd"/>
</dbReference>
<dbReference type="Pfam" id="PF02780">
    <property type="entry name" value="Transketolase_C"/>
    <property type="match status" value="1"/>
</dbReference>
<name>A0A382K003_9ZZZZ</name>
<dbReference type="PANTHER" id="PTHR43825:SF1">
    <property type="entry name" value="TRANSKETOLASE-LIKE PYRIMIDINE-BINDING DOMAIN-CONTAINING PROTEIN"/>
    <property type="match status" value="1"/>
</dbReference>
<dbReference type="Gene3D" id="3.40.50.970">
    <property type="match status" value="1"/>
</dbReference>
<reference evidence="3" key="1">
    <citation type="submission" date="2018-05" db="EMBL/GenBank/DDBJ databases">
        <authorList>
            <person name="Lanie J.A."/>
            <person name="Ng W.-L."/>
            <person name="Kazmierczak K.M."/>
            <person name="Andrzejewski T.M."/>
            <person name="Davidsen T.M."/>
            <person name="Wayne K.J."/>
            <person name="Tettelin H."/>
            <person name="Glass J.I."/>
            <person name="Rusch D."/>
            <person name="Podicherti R."/>
            <person name="Tsui H.-C.T."/>
            <person name="Winkler M.E."/>
        </authorList>
    </citation>
    <scope>NUCLEOTIDE SEQUENCE</scope>
</reference>
<dbReference type="AlphaFoldDB" id="A0A382K003"/>
<dbReference type="PANTHER" id="PTHR43825">
    <property type="entry name" value="PYRUVATE DEHYDROGENASE E1 COMPONENT"/>
    <property type="match status" value="1"/>
</dbReference>
<dbReference type="EMBL" id="UINC01076653">
    <property type="protein sequence ID" value="SVC16021.1"/>
    <property type="molecule type" value="Genomic_DNA"/>
</dbReference>
<dbReference type="Gene3D" id="3.40.50.920">
    <property type="match status" value="1"/>
</dbReference>
<sequence>LPGITTPAGMTHQSIEDIAVMRTIPNMTVLETGDAKEVESVCEAADSIDGPVYCRVLRGAVPRFFNTPLKVGEIRELDKGDDLLIITSGITTEEALRARSAIQNAGISIQHIHLHTIKPINEEILVDQIQKVKHGVITMENHLINGGIGSIIAEVIAKYGLGKKLIKLGLNDTFAHGGSRSYLAKYYGLDAYSLIKAIEELMKIKTGIKEENLDKVRIEDVHSLSKAEAL</sequence>
<protein>
    <recommendedName>
        <fullName evidence="4">Transketolase C-terminal domain-containing protein</fullName>
    </recommendedName>
</protein>
<dbReference type="Pfam" id="PF02779">
    <property type="entry name" value="Transket_pyr"/>
    <property type="match status" value="1"/>
</dbReference>
<feature type="domain" description="Transketolase C-terminal" evidence="2">
    <location>
        <begin position="72"/>
        <end position="191"/>
    </location>
</feature>
<evidence type="ECO:0000259" key="1">
    <source>
        <dbReference type="Pfam" id="PF02779"/>
    </source>
</evidence>
<dbReference type="InterPro" id="IPR009014">
    <property type="entry name" value="Transketo_C/PFOR_II"/>
</dbReference>
<dbReference type="InterPro" id="IPR029061">
    <property type="entry name" value="THDP-binding"/>
</dbReference>
<dbReference type="InterPro" id="IPR033248">
    <property type="entry name" value="Transketolase_C"/>
</dbReference>
<proteinExistence type="predicted"/>
<accession>A0A382K003</accession>
<organism evidence="3">
    <name type="scientific">marine metagenome</name>
    <dbReference type="NCBI Taxonomy" id="408172"/>
    <lineage>
        <taxon>unclassified sequences</taxon>
        <taxon>metagenomes</taxon>
        <taxon>ecological metagenomes</taxon>
    </lineage>
</organism>
<evidence type="ECO:0000259" key="2">
    <source>
        <dbReference type="Pfam" id="PF02780"/>
    </source>
</evidence>
<dbReference type="SUPFAM" id="SSF52518">
    <property type="entry name" value="Thiamin diphosphate-binding fold (THDP-binding)"/>
    <property type="match status" value="1"/>
</dbReference>
<feature type="non-terminal residue" evidence="3">
    <location>
        <position position="1"/>
    </location>
</feature>